<reference evidence="4" key="1">
    <citation type="journal article" date="2018" name="Biotechnol. Bioeng.">
        <title>A reference genome of the Chinese hamster based on a hybrid assembly strategy.</title>
        <authorList>
            <person name="Rupp O."/>
            <person name="MacDonald M.L."/>
            <person name="Li S."/>
            <person name="Dhiman H."/>
            <person name="Polson S."/>
            <person name="Griep S."/>
            <person name="Heffner K."/>
            <person name="Hernandez I."/>
            <person name="Brinkrolf K."/>
            <person name="Jadhav V."/>
            <person name="Samoudi M."/>
            <person name="Hao H."/>
            <person name="Kingham B."/>
            <person name="Goesmann A."/>
            <person name="Betenbaugh M.J."/>
            <person name="Lewis N.E."/>
            <person name="Borth N."/>
            <person name="Lee K.H."/>
        </authorList>
    </citation>
    <scope>NUCLEOTIDE SEQUENCE [LARGE SCALE GENOMIC DNA]</scope>
    <source>
        <strain evidence="4">17A/GY</strain>
    </source>
</reference>
<dbReference type="CTD" id="23174"/>
<evidence type="ECO:0000313" key="5">
    <source>
        <dbReference type="RefSeq" id="XP_035298614.1"/>
    </source>
</evidence>
<feature type="region of interest" description="Disordered" evidence="2">
    <location>
        <begin position="1293"/>
        <end position="1321"/>
    </location>
</feature>
<feature type="region of interest" description="Disordered" evidence="2">
    <location>
        <begin position="1044"/>
        <end position="1080"/>
    </location>
</feature>
<feature type="compositionally biased region" description="Low complexity" evidence="2">
    <location>
        <begin position="540"/>
        <end position="565"/>
    </location>
</feature>
<evidence type="ECO:0000313" key="4">
    <source>
        <dbReference type="Proteomes" id="UP001108280"/>
    </source>
</evidence>
<name>A0A9J7GVE0_CRIGR</name>
<dbReference type="Gene3D" id="3.30.1520.10">
    <property type="entry name" value="Phox-like domain"/>
    <property type="match status" value="1"/>
</dbReference>
<dbReference type="OrthoDB" id="6361509at2759"/>
<dbReference type="Proteomes" id="UP001108280">
    <property type="component" value="Chromosome 3"/>
</dbReference>
<dbReference type="InterPro" id="IPR042344">
    <property type="entry name" value="ZCCHC14"/>
</dbReference>
<feature type="region of interest" description="Disordered" evidence="2">
    <location>
        <begin position="1220"/>
        <end position="1255"/>
    </location>
</feature>
<feature type="region of interest" description="Disordered" evidence="2">
    <location>
        <begin position="656"/>
        <end position="756"/>
    </location>
</feature>
<evidence type="ECO:0000256" key="2">
    <source>
        <dbReference type="SAM" id="MobiDB-lite"/>
    </source>
</evidence>
<dbReference type="SUPFAM" id="SSF57756">
    <property type="entry name" value="Retrovirus zinc finger-like domains"/>
    <property type="match status" value="1"/>
</dbReference>
<dbReference type="Pfam" id="PF25479">
    <property type="entry name" value="Vts1"/>
    <property type="match status" value="1"/>
</dbReference>
<keyword evidence="1" id="KW-0863">Zinc-finger</keyword>
<dbReference type="InterPro" id="IPR013761">
    <property type="entry name" value="SAM/pointed_sf"/>
</dbReference>
<reference evidence="4" key="2">
    <citation type="journal article" date="2020" name="Biotechnol. Bioeng.">
        <title>Chromosome-scale scaffolds for the Chinese hamster reference genome assembly to facilitate the study of the CHO epigenome.</title>
        <authorList>
            <person name="Hilliard W."/>
            <person name="MacDonald M."/>
            <person name="Lee K.H."/>
        </authorList>
    </citation>
    <scope>NUCLEOTIDE SEQUENCE [LARGE SCALE GENOMIC DNA]</scope>
    <source>
        <strain evidence="4">17A/GY</strain>
    </source>
</reference>
<dbReference type="GO" id="GO:0003676">
    <property type="term" value="F:nucleic acid binding"/>
    <property type="evidence" value="ECO:0007669"/>
    <property type="project" value="InterPro"/>
</dbReference>
<dbReference type="CDD" id="cd09558">
    <property type="entry name" value="SAM_ZCCH14"/>
    <property type="match status" value="1"/>
</dbReference>
<dbReference type="InterPro" id="IPR058599">
    <property type="entry name" value="PHAT_Smg/ZCCHC2-like"/>
</dbReference>
<proteinExistence type="predicted"/>
<dbReference type="PROSITE" id="PS50158">
    <property type="entry name" value="ZF_CCHC"/>
    <property type="match status" value="1"/>
</dbReference>
<dbReference type="SUPFAM" id="SSF64268">
    <property type="entry name" value="PX domain"/>
    <property type="match status" value="1"/>
</dbReference>
<evidence type="ECO:0000256" key="1">
    <source>
        <dbReference type="PROSITE-ProRule" id="PRU00047"/>
    </source>
</evidence>
<feature type="compositionally biased region" description="Polar residues" evidence="2">
    <location>
        <begin position="664"/>
        <end position="684"/>
    </location>
</feature>
<dbReference type="PANTHER" id="PTHR16195">
    <property type="entry name" value="ZINC FINGER CCHC DOMAIN CONTAINING PROTEIN"/>
    <property type="match status" value="1"/>
</dbReference>
<keyword evidence="4" id="KW-1185">Reference proteome</keyword>
<dbReference type="Gene3D" id="4.10.60.10">
    <property type="entry name" value="Zinc finger, CCHC-type"/>
    <property type="match status" value="1"/>
</dbReference>
<reference evidence="5" key="3">
    <citation type="submission" date="2025-08" db="UniProtKB">
        <authorList>
            <consortium name="RefSeq"/>
        </authorList>
    </citation>
    <scope>IDENTIFICATION</scope>
    <source>
        <strain evidence="5">17A/GY</strain>
        <tissue evidence="5">Liver</tissue>
    </source>
</reference>
<dbReference type="InterPro" id="IPR001878">
    <property type="entry name" value="Znf_CCHC"/>
</dbReference>
<dbReference type="Gene3D" id="1.10.150.50">
    <property type="entry name" value="Transcription Factor, Ets-1"/>
    <property type="match status" value="1"/>
</dbReference>
<dbReference type="InterPro" id="IPR036871">
    <property type="entry name" value="PX_dom_sf"/>
</dbReference>
<feature type="region of interest" description="Disordered" evidence="2">
    <location>
        <begin position="540"/>
        <end position="573"/>
    </location>
</feature>
<dbReference type="InterPro" id="IPR037632">
    <property type="entry name" value="ZCCH14_SAM"/>
</dbReference>
<feature type="compositionally biased region" description="Low complexity" evidence="2">
    <location>
        <begin position="1044"/>
        <end position="1061"/>
    </location>
</feature>
<evidence type="ECO:0000259" key="3">
    <source>
        <dbReference type="PROSITE" id="PS50158"/>
    </source>
</evidence>
<dbReference type="PANTHER" id="PTHR16195:SF16">
    <property type="entry name" value="ZINC FINGER CCHC DOMAIN-CONTAINING PROTEIN 14"/>
    <property type="match status" value="1"/>
</dbReference>
<protein>
    <submittedName>
        <fullName evidence="5">Zinc finger CCHC domain-containing protein 14 isoform X2</fullName>
    </submittedName>
</protein>
<gene>
    <name evidence="5" type="primary">Zcchc14</name>
</gene>
<feature type="compositionally biased region" description="Low complexity" evidence="2">
    <location>
        <begin position="717"/>
        <end position="726"/>
    </location>
</feature>
<feature type="compositionally biased region" description="Polar residues" evidence="2">
    <location>
        <begin position="1227"/>
        <end position="1244"/>
    </location>
</feature>
<dbReference type="InterPro" id="IPR057327">
    <property type="entry name" value="Vts1_dom"/>
</dbReference>
<dbReference type="SUPFAM" id="SSF47769">
    <property type="entry name" value="SAM/Pointed domain"/>
    <property type="match status" value="1"/>
</dbReference>
<dbReference type="GeneID" id="100769526"/>
<dbReference type="GO" id="GO:0008270">
    <property type="term" value="F:zinc ion binding"/>
    <property type="evidence" value="ECO:0007669"/>
    <property type="project" value="UniProtKB-KW"/>
</dbReference>
<dbReference type="SMART" id="SM00343">
    <property type="entry name" value="ZnF_C2HC"/>
    <property type="match status" value="1"/>
</dbReference>
<dbReference type="RefSeq" id="XP_035298614.1">
    <property type="nucleotide sequence ID" value="XM_035442723.1"/>
</dbReference>
<dbReference type="GO" id="GO:0035091">
    <property type="term" value="F:phosphatidylinositol binding"/>
    <property type="evidence" value="ECO:0007669"/>
    <property type="project" value="InterPro"/>
</dbReference>
<feature type="region of interest" description="Disordered" evidence="2">
    <location>
        <begin position="208"/>
        <end position="227"/>
    </location>
</feature>
<accession>A0A9J7GVE0</accession>
<dbReference type="InterPro" id="IPR036875">
    <property type="entry name" value="Znf_CCHC_sf"/>
</dbReference>
<sequence length="1321" mass="140796">MVEKRCPLQRDGVYRWFSELPSPQRVEFLCGLLDLCIPLELRFLGSCLEDLARKDYHSLRDSEIKANNPADLGSLTNLTDEVVRSKLLVSLALLGSEQREAAGVLYRTLTHTDSIIHNYGLQLNEGRTGDEFLLLFTMASNHPAFSFHQKQVLRQELTQIQSSLNGGGGGGKSAPGPGGALPTCSACHKMAPRTETPVSSISNSLENALHTSAHSTEESLPKRPLGKHGKDLLSIKLLGCPSTSQRTGILEGSGFADQKSVPAGTVKPMSVEKIDLKGLSHTKNDRSVECSFEVGSFLNTGRLCSPVFWRLLTDGNTGEPWTHQAPVLKIVWAASSTRPWTCAVAIYTPGSMGVSWYLRRLVLSGWRLSMRAVQPWTLAKARQLGSEPDSWDQTVNLPLYVFGCDEDPRNTHRASHAVAVVLWSDSSITSVTKSSSEVTEFISKLSQLCPEENLDKLIPCLAGPDSFYVERNHVDLEAGLRYLASIPSHTLKHDHVRKFFSTSSPTQQLQNPSPGNPSLPKVGAMMGVSGRPVCGVAGIPSSQSSTQHHLQHSASASASLPHCSHTGGTGSTLAYRTQVDNSPTILMPSSLQAPQPQEQNGILDWLRKLRLHKYYPVFKQLTMEKFLSLTEEDLNKFESLTMGAKKKLKTQLELEKEKSERRCLNSSAPSLVTSSGVARVTPTSHVGPVQPGRSNHAAELRVEVEPPAHQLPREGSSSEYSSSSSSPMGVQVREESSDSAEESDRRVDMHVEGTDKEKPVMLLTHFPSSSARPTAQVLPVQNETGSSPAGHHPLPPQLMPTASHLAPVRMLNSVHKSDRGSTDVKLLSSSVHSLLTLEERNKGPGPRSGTKVDKSFGGAVLDTLPSAAPHPPVQVLSGLVENNSVSPTVSFGPRAKVVHAATLDRVLKTAQQPALTVETSSAATGTPSTVLHVARPPIKLLLSSSVPADAAISGQTSCPNNGQISVPPAIINPRTALYTANTKVAFSAVSSVPVGPLQGSFCANSNTASPSSHPSTSFASMATLPSCPAPSSSPALSSVPESSFYSGGAGSSSPGNIPASSQNHHHHHHHQQPPAPPQPAPPPPGCIVCTSCGCSGSCGSSGLTVSYANYFQHPFSGPSMFTFPFLPFSPMCSNGYVSTQQYGGGSAFPVVHAPYSGSVTPDPVLGGQSTFAVPPMQNFMAGTAGVYQTQGLVGSTNGSSHKKSGNLSCYNCGATGHRAQDCKQPSMDFNRQGSKSQGIQSPRLETTPPIGGFEPALSKQEPTPEDMGMTGLCELAVTDAPHSSGSWQVVMSQMASPGPQPQSSLQMNSHLRQTFNSNTVL</sequence>
<keyword evidence="1" id="KW-0862">Zinc</keyword>
<feature type="compositionally biased region" description="Basic and acidic residues" evidence="2">
    <location>
        <begin position="732"/>
        <end position="756"/>
    </location>
</feature>
<dbReference type="Pfam" id="PF00098">
    <property type="entry name" value="zf-CCHC"/>
    <property type="match status" value="1"/>
</dbReference>
<feature type="compositionally biased region" description="Basic and acidic residues" evidence="2">
    <location>
        <begin position="696"/>
        <end position="706"/>
    </location>
</feature>
<keyword evidence="1" id="KW-0479">Metal-binding</keyword>
<feature type="domain" description="CCHC-type" evidence="3">
    <location>
        <begin position="1209"/>
        <end position="1224"/>
    </location>
</feature>
<dbReference type="Pfam" id="PF26034">
    <property type="entry name" value="PHAT_SMAUG"/>
    <property type="match status" value="1"/>
</dbReference>
<organism evidence="4 5">
    <name type="scientific">Cricetulus griseus</name>
    <name type="common">Chinese hamster</name>
    <name type="synonym">Cricetulus barabensis griseus</name>
    <dbReference type="NCBI Taxonomy" id="10029"/>
    <lineage>
        <taxon>Eukaryota</taxon>
        <taxon>Metazoa</taxon>
        <taxon>Chordata</taxon>
        <taxon>Craniata</taxon>
        <taxon>Vertebrata</taxon>
        <taxon>Euteleostomi</taxon>
        <taxon>Mammalia</taxon>
        <taxon>Eutheria</taxon>
        <taxon>Euarchontoglires</taxon>
        <taxon>Glires</taxon>
        <taxon>Rodentia</taxon>
        <taxon>Myomorpha</taxon>
        <taxon>Muroidea</taxon>
        <taxon>Cricetidae</taxon>
        <taxon>Cricetinae</taxon>
        <taxon>Cricetulus</taxon>
    </lineage>
</organism>